<name>A0ABS5S281_9FLAO</name>
<protein>
    <recommendedName>
        <fullName evidence="4">Secreted protein</fullName>
    </recommendedName>
</protein>
<evidence type="ECO:0000313" key="2">
    <source>
        <dbReference type="EMBL" id="MBT0607306.1"/>
    </source>
</evidence>
<accession>A0ABS5S281</accession>
<dbReference type="NCBIfam" id="NF047658">
    <property type="entry name" value="HYC_CC_PP"/>
    <property type="match status" value="1"/>
</dbReference>
<dbReference type="RefSeq" id="WP_214112188.1">
    <property type="nucleotide sequence ID" value="NZ_JAHCTB010000002.1"/>
</dbReference>
<comment type="caution">
    <text evidence="2">The sequence shown here is derived from an EMBL/GenBank/DDBJ whole genome shotgun (WGS) entry which is preliminary data.</text>
</comment>
<organism evidence="2 3">
    <name type="scientific">Aequorivita echinoideorum</name>
    <dbReference type="NCBI Taxonomy" id="1549647"/>
    <lineage>
        <taxon>Bacteria</taxon>
        <taxon>Pseudomonadati</taxon>
        <taxon>Bacteroidota</taxon>
        <taxon>Flavobacteriia</taxon>
        <taxon>Flavobacteriales</taxon>
        <taxon>Flavobacteriaceae</taxon>
        <taxon>Aequorivita</taxon>
    </lineage>
</organism>
<dbReference type="Pfam" id="PF26622">
    <property type="entry name" value="DUF8199"/>
    <property type="match status" value="1"/>
</dbReference>
<dbReference type="InterPro" id="IPR058512">
    <property type="entry name" value="DUF8199"/>
</dbReference>
<dbReference type="Proteomes" id="UP001297092">
    <property type="component" value="Unassembled WGS sequence"/>
</dbReference>
<gene>
    <name evidence="2" type="ORF">KIV10_03845</name>
</gene>
<reference evidence="2 3" key="1">
    <citation type="submission" date="2021-05" db="EMBL/GenBank/DDBJ databases">
        <title>Aequorivita echinoideorum JCM 30378 genome.</title>
        <authorList>
            <person name="Zhang H."/>
            <person name="Li C."/>
        </authorList>
    </citation>
    <scope>NUCLEOTIDE SEQUENCE [LARGE SCALE GENOMIC DNA]</scope>
    <source>
        <strain evidence="2 3">JCM30378</strain>
    </source>
</reference>
<dbReference type="EMBL" id="JAHCTB010000002">
    <property type="protein sequence ID" value="MBT0607306.1"/>
    <property type="molecule type" value="Genomic_DNA"/>
</dbReference>
<keyword evidence="3" id="KW-1185">Reference proteome</keyword>
<evidence type="ECO:0000256" key="1">
    <source>
        <dbReference type="SAM" id="SignalP"/>
    </source>
</evidence>
<feature type="signal peptide" evidence="1">
    <location>
        <begin position="1"/>
        <end position="23"/>
    </location>
</feature>
<dbReference type="InterPro" id="IPR058060">
    <property type="entry name" value="HYC_CC_PP"/>
</dbReference>
<proteinExistence type="predicted"/>
<keyword evidence="1" id="KW-0732">Signal</keyword>
<evidence type="ECO:0008006" key="4">
    <source>
        <dbReference type="Google" id="ProtNLM"/>
    </source>
</evidence>
<sequence length="137" mass="15222">MKQVISFSLAILLLLSSTGIGYAQHFCGGLKMDAEIAFVEKSLSCGMDMETHPCDDEKTIAEGHLCCENQFTQINTDDSFAKASLDFKFDNTFVAAFVSVFVLAEVELFTTSRNIFAEYNPPPIDKDIPVLYQSFLI</sequence>
<evidence type="ECO:0000313" key="3">
    <source>
        <dbReference type="Proteomes" id="UP001297092"/>
    </source>
</evidence>
<feature type="chain" id="PRO_5045403366" description="Secreted protein" evidence="1">
    <location>
        <begin position="24"/>
        <end position="137"/>
    </location>
</feature>